<evidence type="ECO:0000256" key="1">
    <source>
        <dbReference type="ARBA" id="ARBA00000548"/>
    </source>
</evidence>
<dbReference type="Proteomes" id="UP000267096">
    <property type="component" value="Unassembled WGS sequence"/>
</dbReference>
<dbReference type="EMBL" id="UYRR01001239">
    <property type="protein sequence ID" value="VDK18572.1"/>
    <property type="molecule type" value="Genomic_DNA"/>
</dbReference>
<evidence type="ECO:0000259" key="11">
    <source>
        <dbReference type="SMART" id="SM00642"/>
    </source>
</evidence>
<dbReference type="WBParaSite" id="ASIM_0000137601-mRNA-1">
    <property type="protein sequence ID" value="ASIM_0000137601-mRNA-1"/>
    <property type="gene ID" value="ASIM_0000137601"/>
</dbReference>
<dbReference type="GO" id="GO:0043169">
    <property type="term" value="F:cation binding"/>
    <property type="evidence" value="ECO:0007669"/>
    <property type="project" value="InterPro"/>
</dbReference>
<comment type="cofactor">
    <cofactor evidence="2">
        <name>Ca(2+)</name>
        <dbReference type="ChEBI" id="CHEBI:29108"/>
    </cofactor>
</comment>
<dbReference type="GO" id="GO:0005975">
    <property type="term" value="P:carbohydrate metabolic process"/>
    <property type="evidence" value="ECO:0007669"/>
    <property type="project" value="InterPro"/>
</dbReference>
<evidence type="ECO:0000256" key="2">
    <source>
        <dbReference type="ARBA" id="ARBA00001913"/>
    </source>
</evidence>
<evidence type="ECO:0000256" key="6">
    <source>
        <dbReference type="ARBA" id="ARBA00012595"/>
    </source>
</evidence>
<evidence type="ECO:0000313" key="14">
    <source>
        <dbReference type="WBParaSite" id="ASIM_0000137601-mRNA-1"/>
    </source>
</evidence>
<keyword evidence="7" id="KW-0378">Hydrolase</keyword>
<comment type="cofactor">
    <cofactor evidence="3">
        <name>chloride</name>
        <dbReference type="ChEBI" id="CHEBI:17996"/>
    </cofactor>
</comment>
<evidence type="ECO:0000256" key="9">
    <source>
        <dbReference type="ARBA" id="ARBA00023277"/>
    </source>
</evidence>
<keyword evidence="13" id="KW-1185">Reference proteome</keyword>
<feature type="domain" description="Glycosyl hydrolase family 13 catalytic" evidence="11">
    <location>
        <begin position="75"/>
        <end position="242"/>
    </location>
</feature>
<dbReference type="AlphaFoldDB" id="A0A0M3J1H4"/>
<accession>A0A0M3J1H4</accession>
<evidence type="ECO:0000313" key="12">
    <source>
        <dbReference type="EMBL" id="VDK18572.1"/>
    </source>
</evidence>
<evidence type="ECO:0000256" key="10">
    <source>
        <dbReference type="ARBA" id="ARBA00023295"/>
    </source>
</evidence>
<name>A0A0M3J1H4_ANISI</name>
<dbReference type="InterPro" id="IPR006046">
    <property type="entry name" value="Alpha_amylase"/>
</dbReference>
<dbReference type="SUPFAM" id="SSF51445">
    <property type="entry name" value="(Trans)glycosidases"/>
    <property type="match status" value="1"/>
</dbReference>
<keyword evidence="8" id="KW-0868">Chloride</keyword>
<protein>
    <recommendedName>
        <fullName evidence="6">alpha-amylase</fullName>
        <ecNumber evidence="6">3.2.1.1</ecNumber>
    </recommendedName>
</protein>
<comment type="catalytic activity">
    <reaction evidence="1">
        <text>Endohydrolysis of (1-&gt;4)-alpha-D-glucosidic linkages in polysaccharides containing three or more (1-&gt;4)-alpha-linked D-glucose units.</text>
        <dbReference type="EC" id="3.2.1.1"/>
    </reaction>
</comment>
<organism evidence="14">
    <name type="scientific">Anisakis simplex</name>
    <name type="common">Herring worm</name>
    <dbReference type="NCBI Taxonomy" id="6269"/>
    <lineage>
        <taxon>Eukaryota</taxon>
        <taxon>Metazoa</taxon>
        <taxon>Ecdysozoa</taxon>
        <taxon>Nematoda</taxon>
        <taxon>Chromadorea</taxon>
        <taxon>Rhabditida</taxon>
        <taxon>Spirurina</taxon>
        <taxon>Ascaridomorpha</taxon>
        <taxon>Ascaridoidea</taxon>
        <taxon>Anisakidae</taxon>
        <taxon>Anisakis</taxon>
        <taxon>Anisakis simplex complex</taxon>
    </lineage>
</organism>
<evidence type="ECO:0000256" key="5">
    <source>
        <dbReference type="ARBA" id="ARBA00011245"/>
    </source>
</evidence>
<dbReference type="SMART" id="SM00642">
    <property type="entry name" value="Aamy"/>
    <property type="match status" value="1"/>
</dbReference>
<evidence type="ECO:0000256" key="3">
    <source>
        <dbReference type="ARBA" id="ARBA00001923"/>
    </source>
</evidence>
<evidence type="ECO:0000256" key="8">
    <source>
        <dbReference type="ARBA" id="ARBA00023214"/>
    </source>
</evidence>
<evidence type="ECO:0000313" key="13">
    <source>
        <dbReference type="Proteomes" id="UP000267096"/>
    </source>
</evidence>
<reference evidence="12 13" key="2">
    <citation type="submission" date="2018-11" db="EMBL/GenBank/DDBJ databases">
        <authorList>
            <consortium name="Pathogen Informatics"/>
        </authorList>
    </citation>
    <scope>NUCLEOTIDE SEQUENCE [LARGE SCALE GENOMIC DNA]</scope>
</reference>
<gene>
    <name evidence="12" type="ORF">ASIM_LOCUS1256</name>
</gene>
<keyword evidence="9" id="KW-0119">Carbohydrate metabolism</keyword>
<dbReference type="EC" id="3.2.1.1" evidence="6"/>
<comment type="subunit">
    <text evidence="5">Monomer.</text>
</comment>
<dbReference type="InterPro" id="IPR006047">
    <property type="entry name" value="GH13_cat_dom"/>
</dbReference>
<dbReference type="Gene3D" id="3.20.20.80">
    <property type="entry name" value="Glycosidases"/>
    <property type="match status" value="1"/>
</dbReference>
<dbReference type="OrthoDB" id="550577at2759"/>
<proteinExistence type="inferred from homology"/>
<dbReference type="GO" id="GO:0004556">
    <property type="term" value="F:alpha-amylase activity"/>
    <property type="evidence" value="ECO:0007669"/>
    <property type="project" value="UniProtKB-EC"/>
</dbReference>
<evidence type="ECO:0000256" key="4">
    <source>
        <dbReference type="ARBA" id="ARBA00008061"/>
    </source>
</evidence>
<sequence>MNRWCQQAEICNHRHTALSHLGRNAACRPGGYLGVAREIKMASRWVLLFVTILVATACGDPEHEFDAPQTLPDRQTMVHLFEWKWTDIARECENFLQYYGYGAVQISPPNEHVIIYKDNDLPWWVRYQPVSYKLESRSGTREEFIDMVNRCNKVGVRIIVDAVLNHMTGANMKYGENGVSSWNGSYFDSTPGREQFPAVPYGAGDTNDWRCNGDIQGSDYQQSAIDVRFALISCCFHSIGGW</sequence>
<evidence type="ECO:0000256" key="7">
    <source>
        <dbReference type="ARBA" id="ARBA00022801"/>
    </source>
</evidence>
<dbReference type="PRINTS" id="PR00110">
    <property type="entry name" value="ALPHAAMYLASE"/>
</dbReference>
<keyword evidence="10" id="KW-0326">Glycosidase</keyword>
<comment type="similarity">
    <text evidence="4">Belongs to the glycosyl hydrolase 13 family.</text>
</comment>
<dbReference type="InterPro" id="IPR017853">
    <property type="entry name" value="GH"/>
</dbReference>
<dbReference type="PANTHER" id="PTHR43447">
    <property type="entry name" value="ALPHA-AMYLASE"/>
    <property type="match status" value="1"/>
</dbReference>
<reference evidence="14" key="1">
    <citation type="submission" date="2017-02" db="UniProtKB">
        <authorList>
            <consortium name="WormBaseParasite"/>
        </authorList>
    </citation>
    <scope>IDENTIFICATION</scope>
</reference>